<keyword evidence="1" id="KW-0812">Transmembrane</keyword>
<feature type="transmembrane region" description="Helical" evidence="1">
    <location>
        <begin position="6"/>
        <end position="25"/>
    </location>
</feature>
<evidence type="ECO:0008006" key="4">
    <source>
        <dbReference type="Google" id="ProtNLM"/>
    </source>
</evidence>
<keyword evidence="1" id="KW-1133">Transmembrane helix</keyword>
<evidence type="ECO:0000313" key="2">
    <source>
        <dbReference type="EMBL" id="RHA66480.1"/>
    </source>
</evidence>
<dbReference type="InterPro" id="IPR042229">
    <property type="entry name" value="Listeria/Bacterioides_rpt_sf"/>
</dbReference>
<organism evidence="2 3">
    <name type="scientific">Roseburia intestinalis</name>
    <dbReference type="NCBI Taxonomy" id="166486"/>
    <lineage>
        <taxon>Bacteria</taxon>
        <taxon>Bacillati</taxon>
        <taxon>Bacillota</taxon>
        <taxon>Clostridia</taxon>
        <taxon>Lachnospirales</taxon>
        <taxon>Lachnospiraceae</taxon>
        <taxon>Roseburia</taxon>
    </lineage>
</organism>
<dbReference type="AlphaFoldDB" id="A0A3R6EK12"/>
<gene>
    <name evidence="2" type="ORF">DW927_11295</name>
</gene>
<name>A0A3R6EK12_9FIRM</name>
<dbReference type="EMBL" id="QSFP01000012">
    <property type="protein sequence ID" value="RHA66480.1"/>
    <property type="molecule type" value="Genomic_DNA"/>
</dbReference>
<keyword evidence="1" id="KW-0472">Membrane</keyword>
<reference evidence="2 3" key="1">
    <citation type="submission" date="2018-08" db="EMBL/GenBank/DDBJ databases">
        <title>A genome reference for cultivated species of the human gut microbiota.</title>
        <authorList>
            <person name="Zou Y."/>
            <person name="Xue W."/>
            <person name="Luo G."/>
        </authorList>
    </citation>
    <scope>NUCLEOTIDE SEQUENCE [LARGE SCALE GENOMIC DNA]</scope>
    <source>
        <strain evidence="2 3">AM43-11</strain>
    </source>
</reference>
<protein>
    <recommendedName>
        <fullName evidence="4">Listeria-Bacteroides repeat domain (List_Bact_rpt)</fullName>
    </recommendedName>
</protein>
<dbReference type="Proteomes" id="UP000284465">
    <property type="component" value="Unassembled WGS sequence"/>
</dbReference>
<evidence type="ECO:0000313" key="3">
    <source>
        <dbReference type="Proteomes" id="UP000284465"/>
    </source>
</evidence>
<proteinExistence type="predicted"/>
<accession>A0A3R6EK12</accession>
<sequence length="197" mass="21995">MKLIIRAIVTTCIAGVIFLTIMAVSGRMNRSMELKSNLPSAAEETAENLLTKKYNVTDKNQLEADFLETLADTLDSDSDIRLKVNAADKEKQLLSVSVTEEFKHPNGKPGTVSYDRTAVVNKLQEEVLETYQISYYLTNTDTECYKCYTVHADDMVPVPKDPVVEGKTFTGWADAEGNALDQNMTMTQDAAYYAVWN</sequence>
<evidence type="ECO:0000256" key="1">
    <source>
        <dbReference type="SAM" id="Phobius"/>
    </source>
</evidence>
<comment type="caution">
    <text evidence="2">The sequence shown here is derived from an EMBL/GenBank/DDBJ whole genome shotgun (WGS) entry which is preliminary data.</text>
</comment>
<dbReference type="Gene3D" id="2.60.40.4270">
    <property type="entry name" value="Listeria-Bacteroides repeat domain"/>
    <property type="match status" value="1"/>
</dbReference>
<dbReference type="RefSeq" id="WP_118591564.1">
    <property type="nucleotide sequence ID" value="NZ_JAQEFF010000001.1"/>
</dbReference>